<dbReference type="InterPro" id="IPR018109">
    <property type="entry name" value="Folylpolyglutamate_synth_CS"/>
</dbReference>
<evidence type="ECO:0000256" key="9">
    <source>
        <dbReference type="ARBA" id="ARBA00022960"/>
    </source>
</evidence>
<dbReference type="GO" id="GO:0009252">
    <property type="term" value="P:peptidoglycan biosynthetic process"/>
    <property type="evidence" value="ECO:0007669"/>
    <property type="project" value="UniProtKB-UniRule"/>
</dbReference>
<evidence type="ECO:0000256" key="10">
    <source>
        <dbReference type="ARBA" id="ARBA00022984"/>
    </source>
</evidence>
<feature type="domain" description="Mur ligase N-terminal catalytic" evidence="15">
    <location>
        <begin position="7"/>
        <end position="105"/>
    </location>
</feature>
<dbReference type="InterPro" id="IPR013221">
    <property type="entry name" value="Mur_ligase_cen"/>
</dbReference>
<dbReference type="AlphaFoldDB" id="A0A2M8EPC9"/>
<comment type="subcellular location">
    <subcellularLocation>
        <location evidence="1 14">Cytoplasm</location>
    </subcellularLocation>
</comment>
<dbReference type="Proteomes" id="UP000230251">
    <property type="component" value="Unassembled WGS sequence"/>
</dbReference>
<dbReference type="PANTHER" id="PTHR43445">
    <property type="entry name" value="UDP-N-ACETYLMURAMATE--L-ALANINE LIGASE-RELATED"/>
    <property type="match status" value="1"/>
</dbReference>
<dbReference type="NCBIfam" id="TIGR01082">
    <property type="entry name" value="murC"/>
    <property type="match status" value="1"/>
</dbReference>
<feature type="binding site" evidence="14">
    <location>
        <begin position="112"/>
        <end position="118"/>
    </location>
    <ligand>
        <name>ATP</name>
        <dbReference type="ChEBI" id="CHEBI:30616"/>
    </ligand>
</feature>
<evidence type="ECO:0000313" key="19">
    <source>
        <dbReference type="Proteomes" id="UP000230251"/>
    </source>
</evidence>
<gene>
    <name evidence="14 18" type="primary">murC</name>
    <name evidence="18" type="ORF">CO057_02145</name>
</gene>
<keyword evidence="10 14" id="KW-0573">Peptidoglycan synthesis</keyword>
<keyword evidence="8 14" id="KW-0067">ATP-binding</keyword>
<dbReference type="InterPro" id="IPR050061">
    <property type="entry name" value="MurCDEF_pg_biosynth"/>
</dbReference>
<keyword evidence="5 14" id="KW-0436">Ligase</keyword>
<dbReference type="Pfam" id="PF02875">
    <property type="entry name" value="Mur_ligase_C"/>
    <property type="match status" value="1"/>
</dbReference>
<keyword evidence="12 14" id="KW-0961">Cell wall biogenesis/degradation</keyword>
<proteinExistence type="inferred from homology"/>
<dbReference type="GO" id="GO:0005524">
    <property type="term" value="F:ATP binding"/>
    <property type="evidence" value="ECO:0007669"/>
    <property type="project" value="UniProtKB-UniRule"/>
</dbReference>
<evidence type="ECO:0000256" key="12">
    <source>
        <dbReference type="ARBA" id="ARBA00023316"/>
    </source>
</evidence>
<comment type="caution">
    <text evidence="18">The sequence shown here is derived from an EMBL/GenBank/DDBJ whole genome shotgun (WGS) entry which is preliminary data.</text>
</comment>
<comment type="similarity">
    <text evidence="14">Belongs to the MurCDEF family.</text>
</comment>
<organism evidence="18 19">
    <name type="scientific">Candidatus Uhrbacteria bacterium CG_4_9_14_0_2_um_filter_41_50</name>
    <dbReference type="NCBI Taxonomy" id="1975031"/>
    <lineage>
        <taxon>Bacteria</taxon>
        <taxon>Candidatus Uhriibacteriota</taxon>
    </lineage>
</organism>
<evidence type="ECO:0000256" key="13">
    <source>
        <dbReference type="ARBA" id="ARBA00047833"/>
    </source>
</evidence>
<dbReference type="Gene3D" id="3.40.50.720">
    <property type="entry name" value="NAD(P)-binding Rossmann-like Domain"/>
    <property type="match status" value="1"/>
</dbReference>
<keyword evidence="7 14" id="KW-0547">Nucleotide-binding</keyword>
<evidence type="ECO:0000256" key="8">
    <source>
        <dbReference type="ARBA" id="ARBA00022840"/>
    </source>
</evidence>
<dbReference type="Gene3D" id="3.40.1190.10">
    <property type="entry name" value="Mur-like, catalytic domain"/>
    <property type="match status" value="1"/>
</dbReference>
<evidence type="ECO:0000256" key="1">
    <source>
        <dbReference type="ARBA" id="ARBA00004496"/>
    </source>
</evidence>
<dbReference type="EC" id="6.3.2.8" evidence="3 14"/>
<dbReference type="PROSITE" id="PS01011">
    <property type="entry name" value="FOLYLPOLYGLU_SYNT_1"/>
    <property type="match status" value="1"/>
</dbReference>
<evidence type="ECO:0000256" key="14">
    <source>
        <dbReference type="HAMAP-Rule" id="MF_00046"/>
    </source>
</evidence>
<comment type="pathway">
    <text evidence="2 14">Cell wall biogenesis; peptidoglycan biosynthesis.</text>
</comment>
<comment type="catalytic activity">
    <reaction evidence="13 14">
        <text>UDP-N-acetyl-alpha-D-muramate + L-alanine + ATP = UDP-N-acetyl-alpha-D-muramoyl-L-alanine + ADP + phosphate + H(+)</text>
        <dbReference type="Rhea" id="RHEA:23372"/>
        <dbReference type="ChEBI" id="CHEBI:15378"/>
        <dbReference type="ChEBI" id="CHEBI:30616"/>
        <dbReference type="ChEBI" id="CHEBI:43474"/>
        <dbReference type="ChEBI" id="CHEBI:57972"/>
        <dbReference type="ChEBI" id="CHEBI:70757"/>
        <dbReference type="ChEBI" id="CHEBI:83898"/>
        <dbReference type="ChEBI" id="CHEBI:456216"/>
        <dbReference type="EC" id="6.3.2.8"/>
    </reaction>
</comment>
<feature type="domain" description="Mur ligase central" evidence="17">
    <location>
        <begin position="110"/>
        <end position="274"/>
    </location>
</feature>
<sequence>MIQAKNVHIIGIGGIGTSAVAKWWKEQGATVTGSDVHKNELVLELEKIGIDVRLGHFAENVPVDCDLIIHSRAVAATNVERQVASERSITDISYPRFLGLLAKNYKTIAIAGTNGKSTTTAMIASVLIEAGYDPIVILGTQLANWDLKNARIGNGDWFVTEACEHMASFLEIRPDYGVITNIEEDHLDFYNDLNQIRETFQLWVDQMKKGSTVFINSHDPESKSIRALDKKSFDFKNRKTEEGKQTFNVDDVQFCLQIPGEFNAMNAAAAVAVCRVVGIKDEVIKKALCEFKGTWRRFEHVGVWKDADVYSDYAHHPTAITGSIKAFKEFFPNRRLVVVFEPHQHSRTHELFDEFVESFDEADVLILSEVYEVVGRTEEKFETSKDMAEKIKDRKKNNEVLYAENLKKAESHLRDVVKPGDIIVCMGAGDIDSLARKIAK</sequence>
<accession>A0A2M8EPC9</accession>
<keyword evidence="4 14" id="KW-0963">Cytoplasm</keyword>
<dbReference type="Pfam" id="PF08245">
    <property type="entry name" value="Mur_ligase_M"/>
    <property type="match status" value="1"/>
</dbReference>
<dbReference type="GO" id="GO:0051301">
    <property type="term" value="P:cell division"/>
    <property type="evidence" value="ECO:0007669"/>
    <property type="project" value="UniProtKB-KW"/>
</dbReference>
<dbReference type="GO" id="GO:0008763">
    <property type="term" value="F:UDP-N-acetylmuramate-L-alanine ligase activity"/>
    <property type="evidence" value="ECO:0007669"/>
    <property type="project" value="UniProtKB-UniRule"/>
</dbReference>
<dbReference type="GO" id="GO:0008360">
    <property type="term" value="P:regulation of cell shape"/>
    <property type="evidence" value="ECO:0007669"/>
    <property type="project" value="UniProtKB-KW"/>
</dbReference>
<dbReference type="CDD" id="cd01983">
    <property type="entry name" value="SIMIBI"/>
    <property type="match status" value="1"/>
</dbReference>
<dbReference type="SUPFAM" id="SSF53244">
    <property type="entry name" value="MurD-like peptide ligases, peptide-binding domain"/>
    <property type="match status" value="1"/>
</dbReference>
<evidence type="ECO:0000256" key="2">
    <source>
        <dbReference type="ARBA" id="ARBA00004752"/>
    </source>
</evidence>
<dbReference type="PANTHER" id="PTHR43445:SF3">
    <property type="entry name" value="UDP-N-ACETYLMURAMATE--L-ALANINE LIGASE"/>
    <property type="match status" value="1"/>
</dbReference>
<dbReference type="InterPro" id="IPR004101">
    <property type="entry name" value="Mur_ligase_C"/>
</dbReference>
<feature type="domain" description="Mur ligase C-terminal" evidence="16">
    <location>
        <begin position="296"/>
        <end position="429"/>
    </location>
</feature>
<evidence type="ECO:0000256" key="11">
    <source>
        <dbReference type="ARBA" id="ARBA00023306"/>
    </source>
</evidence>
<dbReference type="GO" id="GO:0005737">
    <property type="term" value="C:cytoplasm"/>
    <property type="evidence" value="ECO:0007669"/>
    <property type="project" value="UniProtKB-SubCell"/>
</dbReference>
<dbReference type="InterPro" id="IPR005758">
    <property type="entry name" value="UDP-N-AcMur_Ala_ligase_MurC"/>
</dbReference>
<dbReference type="SUPFAM" id="SSF53623">
    <property type="entry name" value="MurD-like peptide ligases, catalytic domain"/>
    <property type="match status" value="1"/>
</dbReference>
<dbReference type="UniPathway" id="UPA00219"/>
<dbReference type="InterPro" id="IPR000713">
    <property type="entry name" value="Mur_ligase_N"/>
</dbReference>
<reference evidence="19" key="1">
    <citation type="submission" date="2017-09" db="EMBL/GenBank/DDBJ databases">
        <title>Depth-based differentiation of microbial function through sediment-hosted aquifers and enrichment of novel symbionts in the deep terrestrial subsurface.</title>
        <authorList>
            <person name="Probst A.J."/>
            <person name="Ladd B."/>
            <person name="Jarett J.K."/>
            <person name="Geller-Mcgrath D.E."/>
            <person name="Sieber C.M.K."/>
            <person name="Emerson J.B."/>
            <person name="Anantharaman K."/>
            <person name="Thomas B.C."/>
            <person name="Malmstrom R."/>
            <person name="Stieglmeier M."/>
            <person name="Klingl A."/>
            <person name="Woyke T."/>
            <person name="Ryan C.M."/>
            <person name="Banfield J.F."/>
        </authorList>
    </citation>
    <scope>NUCLEOTIDE SEQUENCE [LARGE SCALE GENOMIC DNA]</scope>
</reference>
<name>A0A2M8EPC9_9BACT</name>
<evidence type="ECO:0000259" key="15">
    <source>
        <dbReference type="Pfam" id="PF01225"/>
    </source>
</evidence>
<dbReference type="InterPro" id="IPR036615">
    <property type="entry name" value="Mur_ligase_C_dom_sf"/>
</dbReference>
<protein>
    <recommendedName>
        <fullName evidence="3 14">UDP-N-acetylmuramate--L-alanine ligase</fullName>
        <ecNumber evidence="3 14">6.3.2.8</ecNumber>
    </recommendedName>
    <alternativeName>
        <fullName evidence="14">UDP-N-acetylmuramoyl-L-alanine synthetase</fullName>
    </alternativeName>
</protein>
<dbReference type="Pfam" id="PF01225">
    <property type="entry name" value="Mur_ligase"/>
    <property type="match status" value="1"/>
</dbReference>
<evidence type="ECO:0000256" key="7">
    <source>
        <dbReference type="ARBA" id="ARBA00022741"/>
    </source>
</evidence>
<dbReference type="SUPFAM" id="SSF51984">
    <property type="entry name" value="MurCD N-terminal domain"/>
    <property type="match status" value="1"/>
</dbReference>
<dbReference type="EMBL" id="PFSI01000032">
    <property type="protein sequence ID" value="PJC24588.1"/>
    <property type="molecule type" value="Genomic_DNA"/>
</dbReference>
<evidence type="ECO:0000313" key="18">
    <source>
        <dbReference type="EMBL" id="PJC24588.1"/>
    </source>
</evidence>
<evidence type="ECO:0000256" key="4">
    <source>
        <dbReference type="ARBA" id="ARBA00022490"/>
    </source>
</evidence>
<keyword evidence="11 14" id="KW-0131">Cell cycle</keyword>
<comment type="function">
    <text evidence="14">Cell wall formation.</text>
</comment>
<keyword evidence="6 14" id="KW-0132">Cell division</keyword>
<dbReference type="InterPro" id="IPR036565">
    <property type="entry name" value="Mur-like_cat_sf"/>
</dbReference>
<evidence type="ECO:0000256" key="3">
    <source>
        <dbReference type="ARBA" id="ARBA00012211"/>
    </source>
</evidence>
<dbReference type="GO" id="GO:0071555">
    <property type="term" value="P:cell wall organization"/>
    <property type="evidence" value="ECO:0007669"/>
    <property type="project" value="UniProtKB-KW"/>
</dbReference>
<evidence type="ECO:0000256" key="5">
    <source>
        <dbReference type="ARBA" id="ARBA00022598"/>
    </source>
</evidence>
<evidence type="ECO:0000259" key="17">
    <source>
        <dbReference type="Pfam" id="PF08245"/>
    </source>
</evidence>
<keyword evidence="9 14" id="KW-0133">Cell shape</keyword>
<dbReference type="HAMAP" id="MF_00046">
    <property type="entry name" value="MurC"/>
    <property type="match status" value="1"/>
</dbReference>
<dbReference type="Gene3D" id="3.90.190.20">
    <property type="entry name" value="Mur ligase, C-terminal domain"/>
    <property type="match status" value="1"/>
</dbReference>
<dbReference type="GO" id="GO:0004326">
    <property type="term" value="F:tetrahydrofolylpolyglutamate synthase activity"/>
    <property type="evidence" value="ECO:0007669"/>
    <property type="project" value="InterPro"/>
</dbReference>
<evidence type="ECO:0000256" key="6">
    <source>
        <dbReference type="ARBA" id="ARBA00022618"/>
    </source>
</evidence>
<evidence type="ECO:0000259" key="16">
    <source>
        <dbReference type="Pfam" id="PF02875"/>
    </source>
</evidence>